<feature type="coiled-coil region" evidence="1">
    <location>
        <begin position="361"/>
        <end position="444"/>
    </location>
</feature>
<feature type="region of interest" description="Disordered" evidence="2">
    <location>
        <begin position="551"/>
        <end position="573"/>
    </location>
</feature>
<evidence type="ECO:0000313" key="3">
    <source>
        <dbReference type="EMBL" id="KAK7687831.1"/>
    </source>
</evidence>
<feature type="compositionally biased region" description="Polar residues" evidence="2">
    <location>
        <begin position="554"/>
        <end position="573"/>
    </location>
</feature>
<dbReference type="Proteomes" id="UP001385951">
    <property type="component" value="Unassembled WGS sequence"/>
</dbReference>
<evidence type="ECO:0000256" key="2">
    <source>
        <dbReference type="SAM" id="MobiDB-lite"/>
    </source>
</evidence>
<keyword evidence="4" id="KW-1185">Reference proteome</keyword>
<reference evidence="3 4" key="1">
    <citation type="submission" date="2022-09" db="EMBL/GenBank/DDBJ databases">
        <authorList>
            <person name="Palmer J.M."/>
        </authorList>
    </citation>
    <scope>NUCLEOTIDE SEQUENCE [LARGE SCALE GENOMIC DNA]</scope>
    <source>
        <strain evidence="3 4">DSM 7382</strain>
    </source>
</reference>
<organism evidence="3 4">
    <name type="scientific">Cerrena zonata</name>
    <dbReference type="NCBI Taxonomy" id="2478898"/>
    <lineage>
        <taxon>Eukaryota</taxon>
        <taxon>Fungi</taxon>
        <taxon>Dikarya</taxon>
        <taxon>Basidiomycota</taxon>
        <taxon>Agaricomycotina</taxon>
        <taxon>Agaricomycetes</taxon>
        <taxon>Polyporales</taxon>
        <taxon>Cerrenaceae</taxon>
        <taxon>Cerrena</taxon>
    </lineage>
</organism>
<keyword evidence="1" id="KW-0175">Coiled coil</keyword>
<comment type="caution">
    <text evidence="3">The sequence shown here is derived from an EMBL/GenBank/DDBJ whole genome shotgun (WGS) entry which is preliminary data.</text>
</comment>
<proteinExistence type="predicted"/>
<feature type="coiled-coil region" evidence="1">
    <location>
        <begin position="248"/>
        <end position="275"/>
    </location>
</feature>
<gene>
    <name evidence="3" type="ORF">QCA50_009050</name>
</gene>
<name>A0AAW0G3I1_9APHY</name>
<accession>A0AAW0G3I1</accession>
<dbReference type="AlphaFoldDB" id="A0AAW0G3I1"/>
<protein>
    <submittedName>
        <fullName evidence="3">Uncharacterized protein</fullName>
    </submittedName>
</protein>
<evidence type="ECO:0000256" key="1">
    <source>
        <dbReference type="SAM" id="Coils"/>
    </source>
</evidence>
<evidence type="ECO:0000313" key="4">
    <source>
        <dbReference type="Proteomes" id="UP001385951"/>
    </source>
</evidence>
<dbReference type="EMBL" id="JASBNA010000012">
    <property type="protein sequence ID" value="KAK7687831.1"/>
    <property type="molecule type" value="Genomic_DNA"/>
</dbReference>
<sequence length="573" mass="63531">MLSTKMTFNCNNIFDTDDPSINASLTYTSIHDAGLRALFQLPLAKQKAEFHSKVQSTLLQRQHIHRQEQEKTIQDLVAYSLRLQEESEHYFATLRTTQIALAEEQVSHQSLCSTHSASLALLSTTTAKLELIEADLLAAYASLALQQEIDAEASIQSAAYKTLLEREQAAHMLTLSQIGSLTSENLALSTGLYEAQTTIQTLNDKLEHERAVSADHQTSAYLASTRIAELLAQLKEKDDLLRANDSQLVEVREQLERKCNEIQALANTHAHAQDELSNDLLAAEIERDLLLESETNLEEEVKSLDTSLAATNDKLATCNAALEESTAMLITKKRELELVKADAKCREAALTKQLQHESDALQATREDLSAVQHRVASLTQERDAAQAEVKDARRELHNTRRKSVHDDSSFELARQENNLLEEKLEAVNNEIRMLEASKKSIEQAFAAKVDHCEMLEKELKTVKGCMPNTPVKMAFGGKENMKSPAPPCTPSVSVSSTLVTMSQETSHSRGESIVYQSSPLRNISTNAVDPQTPGRLFRKPSLFRLVLGDGFTKKNAQSSPDNTPSTLPSPFQS</sequence>